<proteinExistence type="predicted"/>
<dbReference type="AlphaFoldDB" id="A0A915DNK2"/>
<evidence type="ECO:0000313" key="1">
    <source>
        <dbReference type="Proteomes" id="UP000887574"/>
    </source>
</evidence>
<dbReference type="Proteomes" id="UP000887574">
    <property type="component" value="Unplaced"/>
</dbReference>
<evidence type="ECO:0000313" key="2">
    <source>
        <dbReference type="WBParaSite" id="jg21475"/>
    </source>
</evidence>
<accession>A0A915DNK2</accession>
<organism evidence="1 2">
    <name type="scientific">Ditylenchus dipsaci</name>
    <dbReference type="NCBI Taxonomy" id="166011"/>
    <lineage>
        <taxon>Eukaryota</taxon>
        <taxon>Metazoa</taxon>
        <taxon>Ecdysozoa</taxon>
        <taxon>Nematoda</taxon>
        <taxon>Chromadorea</taxon>
        <taxon>Rhabditida</taxon>
        <taxon>Tylenchina</taxon>
        <taxon>Tylenchomorpha</taxon>
        <taxon>Sphaerularioidea</taxon>
        <taxon>Anguinidae</taxon>
        <taxon>Anguininae</taxon>
        <taxon>Ditylenchus</taxon>
    </lineage>
</organism>
<reference evidence="2" key="1">
    <citation type="submission" date="2022-11" db="UniProtKB">
        <authorList>
            <consortium name="WormBaseParasite"/>
        </authorList>
    </citation>
    <scope>IDENTIFICATION</scope>
</reference>
<protein>
    <submittedName>
        <fullName evidence="2">Uncharacterized protein</fullName>
    </submittedName>
</protein>
<sequence>MPPMMCCGGGGAVAEVAAVAEVDVEAEKERGTEWKKIIEENLSEKDTPTSVNAIQSAFYKRFPDHKFLVICSQNKQTTSKINLSSGGDGYCHLANEHISCQVASLSA</sequence>
<dbReference type="WBParaSite" id="jg21475">
    <property type="protein sequence ID" value="jg21475"/>
    <property type="gene ID" value="jg21475"/>
</dbReference>
<name>A0A915DNK2_9BILA</name>
<keyword evidence="1" id="KW-1185">Reference proteome</keyword>